<evidence type="ECO:0000313" key="2">
    <source>
        <dbReference type="Proteomes" id="UP001374599"/>
    </source>
</evidence>
<evidence type="ECO:0000313" key="1">
    <source>
        <dbReference type="EMBL" id="GMQ63767.1"/>
    </source>
</evidence>
<reference evidence="1" key="1">
    <citation type="submission" date="2023-09" db="EMBL/GenBank/DDBJ databases">
        <title>Vallitalea sediminicola and Vallitalea maricola sp. nov., anaerobic bacteria isolated from marine sediment.</title>
        <authorList>
            <person name="Hirano S."/>
            <person name="Maeda A."/>
            <person name="Terahara T."/>
            <person name="Mori K."/>
            <person name="Hamada M."/>
            <person name="Matsumoto R."/>
            <person name="Kobayashi T."/>
        </authorList>
    </citation>
    <scope>NUCLEOTIDE SEQUENCE</scope>
    <source>
        <strain evidence="1">AN17-2</strain>
    </source>
</reference>
<organism evidence="1 2">
    <name type="scientific">Vallitalea maricola</name>
    <dbReference type="NCBI Taxonomy" id="3074433"/>
    <lineage>
        <taxon>Bacteria</taxon>
        <taxon>Bacillati</taxon>
        <taxon>Bacillota</taxon>
        <taxon>Clostridia</taxon>
        <taxon>Lachnospirales</taxon>
        <taxon>Vallitaleaceae</taxon>
        <taxon>Vallitalea</taxon>
    </lineage>
</organism>
<comment type="caution">
    <text evidence="1">The sequence shown here is derived from an EMBL/GenBank/DDBJ whole genome shotgun (WGS) entry which is preliminary data.</text>
</comment>
<protein>
    <submittedName>
        <fullName evidence="1">PHP domain-containing protein</fullName>
    </submittedName>
</protein>
<dbReference type="EMBL" id="BTPU01000052">
    <property type="protein sequence ID" value="GMQ63767.1"/>
    <property type="molecule type" value="Genomic_DNA"/>
</dbReference>
<proteinExistence type="predicted"/>
<name>A0ACB5ULN5_9FIRM</name>
<gene>
    <name evidence="1" type="ORF">AN2V17_30020</name>
</gene>
<accession>A0ACB5ULN5</accession>
<dbReference type="Proteomes" id="UP001374599">
    <property type="component" value="Unassembled WGS sequence"/>
</dbReference>
<keyword evidence="2" id="KW-1185">Reference proteome</keyword>
<sequence length="284" mass="31721">MKKHIDLHVHTTASDGTYEPCELVEYASKKNIAAIAITDHDCISGIKEAKKCGKIYNVEIVSGIEFSTRYNDTEIHLLGLYIDENDKTFVNGLNEIVDARELRNIKMIEKLNNHGINISLEDVLATSSSDVYTRAHFAKAMLNKGYVSSMREAFIKYIGNDSPCYVPREKVTPEMAIKLVLSCGGVPILAHPTLYNMDLRQLDNLISELSKIGLLGIEGLYSLYNKSEEKYLKDFADKYDLVISGGSDFHGSNKPNIDLGVGRGNLEIPYSILKAIKAKRTKRL</sequence>